<evidence type="ECO:0000313" key="2">
    <source>
        <dbReference type="EMBL" id="GAP40630.1"/>
    </source>
</evidence>
<reference evidence="2" key="1">
    <citation type="journal article" date="2015" name="Genome Announc.">
        <title>Draft Genome Sequence of Anaerolineae Strain TC1, a Novel Isolate from a Methanogenic Wastewater Treatment System.</title>
        <authorList>
            <person name="Matsuura N."/>
            <person name="Tourlousse D.M."/>
            <person name="Sun L."/>
            <person name="Toyonaga M."/>
            <person name="Kuroda K."/>
            <person name="Ohashi A."/>
            <person name="Cruz R."/>
            <person name="Yamaguchi T."/>
            <person name="Sekiguchi Y."/>
        </authorList>
    </citation>
    <scope>NUCLEOTIDE SEQUENCE [LARGE SCALE GENOMIC DNA]</scope>
    <source>
        <strain evidence="2">TC1</strain>
    </source>
</reference>
<dbReference type="EMBL" id="DF968181">
    <property type="protein sequence ID" value="GAP40630.1"/>
    <property type="molecule type" value="Genomic_DNA"/>
</dbReference>
<accession>A0A0S7BUL0</accession>
<name>A0A0S7BUL0_9CHLR</name>
<keyword evidence="1" id="KW-0472">Membrane</keyword>
<evidence type="ECO:0000313" key="3">
    <source>
        <dbReference type="Proteomes" id="UP000053370"/>
    </source>
</evidence>
<gene>
    <name evidence="2" type="ORF">ATC1_13608</name>
</gene>
<protein>
    <submittedName>
        <fullName evidence="2">Uncharacterized protein</fullName>
    </submittedName>
</protein>
<organism evidence="2">
    <name type="scientific">Flexilinea flocculi</name>
    <dbReference type="NCBI Taxonomy" id="1678840"/>
    <lineage>
        <taxon>Bacteria</taxon>
        <taxon>Bacillati</taxon>
        <taxon>Chloroflexota</taxon>
        <taxon>Anaerolineae</taxon>
        <taxon>Anaerolineales</taxon>
        <taxon>Anaerolineaceae</taxon>
        <taxon>Flexilinea</taxon>
    </lineage>
</organism>
<dbReference type="Proteomes" id="UP000053370">
    <property type="component" value="Unassembled WGS sequence"/>
</dbReference>
<sequence>MNLKIVFGLFILIAFVVSYNLGLIAISRKMKNRKNLLNIFGKIKKINSYEFWMTDSEKYQQLSDKMRGIEKENGQEDEE</sequence>
<keyword evidence="1" id="KW-0812">Transmembrane</keyword>
<keyword evidence="3" id="KW-1185">Reference proteome</keyword>
<dbReference type="AlphaFoldDB" id="A0A0S7BUL0"/>
<keyword evidence="1" id="KW-1133">Transmembrane helix</keyword>
<feature type="transmembrane region" description="Helical" evidence="1">
    <location>
        <begin position="6"/>
        <end position="26"/>
    </location>
</feature>
<evidence type="ECO:0000256" key="1">
    <source>
        <dbReference type="SAM" id="Phobius"/>
    </source>
</evidence>
<dbReference type="STRING" id="1678840.ATC1_13608"/>
<proteinExistence type="predicted"/>